<evidence type="ECO:0000256" key="1">
    <source>
        <dbReference type="SAM" id="MobiDB-lite"/>
    </source>
</evidence>
<protein>
    <submittedName>
        <fullName evidence="2">Uncharacterized protein</fullName>
    </submittedName>
</protein>
<organism evidence="2 3">
    <name type="scientific">Aspergillus ibericus CBS 121593</name>
    <dbReference type="NCBI Taxonomy" id="1448316"/>
    <lineage>
        <taxon>Eukaryota</taxon>
        <taxon>Fungi</taxon>
        <taxon>Dikarya</taxon>
        <taxon>Ascomycota</taxon>
        <taxon>Pezizomycotina</taxon>
        <taxon>Eurotiomycetes</taxon>
        <taxon>Eurotiomycetidae</taxon>
        <taxon>Eurotiales</taxon>
        <taxon>Aspergillaceae</taxon>
        <taxon>Aspergillus</taxon>
        <taxon>Aspergillus subgen. Circumdati</taxon>
    </lineage>
</organism>
<evidence type="ECO:0000313" key="3">
    <source>
        <dbReference type="Proteomes" id="UP000249402"/>
    </source>
</evidence>
<name>A0A395GP43_9EURO</name>
<accession>A0A395GP43</accession>
<dbReference type="Proteomes" id="UP000249402">
    <property type="component" value="Unassembled WGS sequence"/>
</dbReference>
<reference evidence="2 3" key="1">
    <citation type="submission" date="2018-02" db="EMBL/GenBank/DDBJ databases">
        <title>The genomes of Aspergillus section Nigri reveals drivers in fungal speciation.</title>
        <authorList>
            <consortium name="DOE Joint Genome Institute"/>
            <person name="Vesth T.C."/>
            <person name="Nybo J."/>
            <person name="Theobald S."/>
            <person name="Brandl J."/>
            <person name="Frisvad J.C."/>
            <person name="Nielsen K.F."/>
            <person name="Lyhne E.K."/>
            <person name="Kogle M.E."/>
            <person name="Kuo A."/>
            <person name="Riley R."/>
            <person name="Clum A."/>
            <person name="Nolan M."/>
            <person name="Lipzen A."/>
            <person name="Salamov A."/>
            <person name="Henrissat B."/>
            <person name="Wiebenga A."/>
            <person name="De vries R.P."/>
            <person name="Grigoriev I.V."/>
            <person name="Mortensen U.H."/>
            <person name="Andersen M.R."/>
            <person name="Baker S.E."/>
        </authorList>
    </citation>
    <scope>NUCLEOTIDE SEQUENCE [LARGE SCALE GENOMIC DNA]</scope>
    <source>
        <strain evidence="2 3">CBS 121593</strain>
    </source>
</reference>
<gene>
    <name evidence="2" type="ORF">BO80DRAFT_193650</name>
</gene>
<feature type="region of interest" description="Disordered" evidence="1">
    <location>
        <begin position="1"/>
        <end position="20"/>
    </location>
</feature>
<keyword evidence="3" id="KW-1185">Reference proteome</keyword>
<evidence type="ECO:0000313" key="2">
    <source>
        <dbReference type="EMBL" id="RAK97280.1"/>
    </source>
</evidence>
<dbReference type="AlphaFoldDB" id="A0A395GP43"/>
<feature type="region of interest" description="Disordered" evidence="1">
    <location>
        <begin position="39"/>
        <end position="64"/>
    </location>
</feature>
<dbReference type="RefSeq" id="XP_025571608.1">
    <property type="nucleotide sequence ID" value="XM_025714135.1"/>
</dbReference>
<sequence>MVPGRLDSRQRPILHDPKGERIIPPDVSISGATDIIMSQRAPPSSDVPPVRLLDSPSASHPDATMGPAWHYTMRLLQRTVQGLAHRVAQRPAAVPQKQAYMGRTGRLQVAGCRCRRSWRAKLLETWRWQMSDGRLAPAVGAAAVRDGPT</sequence>
<dbReference type="GeneID" id="37219000"/>
<dbReference type="VEuPathDB" id="FungiDB:BO80DRAFT_193650"/>
<dbReference type="EMBL" id="KZ824464">
    <property type="protein sequence ID" value="RAK97280.1"/>
    <property type="molecule type" value="Genomic_DNA"/>
</dbReference>
<proteinExistence type="predicted"/>